<name>A0A7J7HP32_CAMSI</name>
<reference evidence="2" key="1">
    <citation type="journal article" date="2020" name="Nat. Commun.">
        <title>Genome assembly of wild tea tree DASZ reveals pedigree and selection history of tea varieties.</title>
        <authorList>
            <person name="Zhang W."/>
            <person name="Zhang Y."/>
            <person name="Qiu H."/>
            <person name="Guo Y."/>
            <person name="Wan H."/>
            <person name="Zhang X."/>
            <person name="Scossa F."/>
            <person name="Alseekh S."/>
            <person name="Zhang Q."/>
            <person name="Wang P."/>
            <person name="Xu L."/>
            <person name="Schmidt M.H."/>
            <person name="Jia X."/>
            <person name="Li D."/>
            <person name="Zhu A."/>
            <person name="Guo F."/>
            <person name="Chen W."/>
            <person name="Ni D."/>
            <person name="Usadel B."/>
            <person name="Fernie A.R."/>
            <person name="Wen W."/>
        </authorList>
    </citation>
    <scope>NUCLEOTIDE SEQUENCE [LARGE SCALE GENOMIC DNA]</scope>
    <source>
        <strain evidence="2">cv. G240</strain>
    </source>
</reference>
<evidence type="ECO:0000313" key="2">
    <source>
        <dbReference type="Proteomes" id="UP000593564"/>
    </source>
</evidence>
<proteinExistence type="predicted"/>
<evidence type="ECO:0000313" key="1">
    <source>
        <dbReference type="EMBL" id="KAF5954305.1"/>
    </source>
</evidence>
<keyword evidence="2" id="KW-1185">Reference proteome</keyword>
<gene>
    <name evidence="1" type="ORF">HYC85_007161</name>
</gene>
<organism evidence="1 2">
    <name type="scientific">Camellia sinensis</name>
    <name type="common">Tea plant</name>
    <name type="synonym">Thea sinensis</name>
    <dbReference type="NCBI Taxonomy" id="4442"/>
    <lineage>
        <taxon>Eukaryota</taxon>
        <taxon>Viridiplantae</taxon>
        <taxon>Streptophyta</taxon>
        <taxon>Embryophyta</taxon>
        <taxon>Tracheophyta</taxon>
        <taxon>Spermatophyta</taxon>
        <taxon>Magnoliopsida</taxon>
        <taxon>eudicotyledons</taxon>
        <taxon>Gunneridae</taxon>
        <taxon>Pentapetalae</taxon>
        <taxon>asterids</taxon>
        <taxon>Ericales</taxon>
        <taxon>Theaceae</taxon>
        <taxon>Camellia</taxon>
    </lineage>
</organism>
<dbReference type="AlphaFoldDB" id="A0A7J7HP32"/>
<dbReference type="Proteomes" id="UP000593564">
    <property type="component" value="Unassembled WGS sequence"/>
</dbReference>
<comment type="caution">
    <text evidence="1">The sequence shown here is derived from an EMBL/GenBank/DDBJ whole genome shotgun (WGS) entry which is preliminary data.</text>
</comment>
<reference evidence="1 2" key="2">
    <citation type="submission" date="2020-07" db="EMBL/GenBank/DDBJ databases">
        <title>Genome assembly of wild tea tree DASZ reveals pedigree and selection history of tea varieties.</title>
        <authorList>
            <person name="Zhang W."/>
        </authorList>
    </citation>
    <scope>NUCLEOTIDE SEQUENCE [LARGE SCALE GENOMIC DNA]</scope>
    <source>
        <strain evidence="2">cv. G240</strain>
        <tissue evidence="1">Leaf</tissue>
    </source>
</reference>
<accession>A0A7J7HP32</accession>
<sequence length="80" mass="9116">MLPHPFFMLPHLYKHFRLFSYGRLLCSVEELQSRPKLPTGATRSAAARGFQCYNVAHVKNGPSLTSPWPTCPWLFHTGSQ</sequence>
<dbReference type="EMBL" id="JACBKZ010000003">
    <property type="protein sequence ID" value="KAF5954305.1"/>
    <property type="molecule type" value="Genomic_DNA"/>
</dbReference>
<protein>
    <submittedName>
        <fullName evidence="1">Uncharacterized protein</fullName>
    </submittedName>
</protein>